<dbReference type="Proteomes" id="UP000634780">
    <property type="component" value="Unassembled WGS sequence"/>
</dbReference>
<protein>
    <submittedName>
        <fullName evidence="1">Uncharacterized protein</fullName>
    </submittedName>
</protein>
<proteinExistence type="predicted"/>
<keyword evidence="2" id="KW-1185">Reference proteome</keyword>
<evidence type="ECO:0000313" key="2">
    <source>
        <dbReference type="Proteomes" id="UP000634780"/>
    </source>
</evidence>
<name>A0ABS0WXT5_9ACTN</name>
<dbReference type="EMBL" id="JAEKOZ010000001">
    <property type="protein sequence ID" value="MBJ3805735.1"/>
    <property type="molecule type" value="Genomic_DNA"/>
</dbReference>
<reference evidence="1 2" key="1">
    <citation type="submission" date="2020-12" db="EMBL/GenBank/DDBJ databases">
        <title>Streptomyces typhae sp. nov., a novel endophytic actinomycete isolated from the root of cattail pollen (Typha angustifolia L.).</title>
        <authorList>
            <person name="Peng C."/>
            <person name="Liu C."/>
        </authorList>
    </citation>
    <scope>NUCLEOTIDE SEQUENCE [LARGE SCALE GENOMIC DNA]</scope>
    <source>
        <strain evidence="1 2">JCM 4753</strain>
    </source>
</reference>
<gene>
    <name evidence="1" type="ORF">JGB26_01110</name>
</gene>
<dbReference type="RefSeq" id="WP_190117899.1">
    <property type="nucleotide sequence ID" value="NZ_BMVR01000009.1"/>
</dbReference>
<comment type="caution">
    <text evidence="1">The sequence shown here is derived from an EMBL/GenBank/DDBJ whole genome shotgun (WGS) entry which is preliminary data.</text>
</comment>
<sequence>MAVFLSLFHDQLFVDPNATDINAIRVGISREIRDGKIRHPFIFGRELYDKAYEELGDDSLFALDPVQTQNFLTGTPPGVFQEGRTVVGPWGALQSEEFRLVPATTSPLLYHCERPGCLSAHRIDLSTSENRILSTRNRLDKKLYLQGAPSNWGEFLRGIAHELNGYYDDTRSRGIIAFLGECFTFGELYSIAQIALADRSLAFRKVCFSAGVSIRSAEEFLEGKTKQEIMQLLLLLNDHDLCNVVEKAILTGEVIVPEGEVRVSRLNRYASGSFGTRLECSCTGVRVASNDSRTAIRRLERLIHQVYSNDALESRLKWKIRDIRGEHYEDRLRNYLTTENARVIIRDLFLSGPDVFEAAAAELKLDTSLANDDTLVGRISWRLGFAGGTQETGAQSLRERVRDMRDAIPQGSCSDADKERIRSRSVHLFVDLEKSLDSALCFTAWFTEFDHWAAHPKFTYEPAEARQFMAGILTAQSKASGMDLTYDPSGRNTLGPLIAGFGLLASRLAGLEGRASEFLRNAREIPRVCRNSKLVSFGYPHAIPFLNFSQHSRNDVIDTLRSISRALSQGDVLSVRNSLEHHREEFPNSDEMLTCLDSIDRYCAAVEAFGLIPLIFRMREFVRDSSGRTRYAYEDYSGRVIESNTFSSIVLTGLPDPSQDQILVPGIRIDGSDLIPRFSLGVRSSYTEMWSNWPRNRAISRKIREGGEGDQIEISQTGGVSESA</sequence>
<organism evidence="1 2">
    <name type="scientific">Streptomyces flavofungini</name>
    <dbReference type="NCBI Taxonomy" id="68200"/>
    <lineage>
        <taxon>Bacteria</taxon>
        <taxon>Bacillati</taxon>
        <taxon>Actinomycetota</taxon>
        <taxon>Actinomycetes</taxon>
        <taxon>Kitasatosporales</taxon>
        <taxon>Streptomycetaceae</taxon>
        <taxon>Streptomyces</taxon>
    </lineage>
</organism>
<accession>A0ABS0WXT5</accession>
<evidence type="ECO:0000313" key="1">
    <source>
        <dbReference type="EMBL" id="MBJ3805735.1"/>
    </source>
</evidence>